<dbReference type="GO" id="GO:0003723">
    <property type="term" value="F:RNA binding"/>
    <property type="evidence" value="ECO:0007669"/>
    <property type="project" value="InterPro"/>
</dbReference>
<name>A0A9X2FB58_9BACT</name>
<dbReference type="SMART" id="SM00967">
    <property type="entry name" value="SpoU_sub_bind"/>
    <property type="match status" value="1"/>
</dbReference>
<dbReference type="InterPro" id="IPR029028">
    <property type="entry name" value="Alpha/beta_knot_MTases"/>
</dbReference>
<evidence type="ECO:0000256" key="1">
    <source>
        <dbReference type="ARBA" id="ARBA00007228"/>
    </source>
</evidence>
<dbReference type="Pfam" id="PF00588">
    <property type="entry name" value="SpoU_methylase"/>
    <property type="match status" value="1"/>
</dbReference>
<dbReference type="InterPro" id="IPR051259">
    <property type="entry name" value="rRNA_Methyltransferase"/>
</dbReference>
<proteinExistence type="inferred from homology"/>
<dbReference type="InterPro" id="IPR053888">
    <property type="entry name" value="MRM3-like_sub_bind"/>
</dbReference>
<comment type="caution">
    <text evidence="5">The sequence shown here is derived from an EMBL/GenBank/DDBJ whole genome shotgun (WGS) entry which is preliminary data.</text>
</comment>
<dbReference type="Gene3D" id="3.40.1280.10">
    <property type="match status" value="1"/>
</dbReference>
<reference evidence="5" key="1">
    <citation type="submission" date="2022-06" db="EMBL/GenBank/DDBJ databases">
        <title>Aeoliella straminimaris, a novel planctomycete from sediments.</title>
        <authorList>
            <person name="Vitorino I.R."/>
            <person name="Lage O.M."/>
        </authorList>
    </citation>
    <scope>NUCLEOTIDE SEQUENCE</scope>
    <source>
        <strain evidence="5">ICT_H6.2</strain>
    </source>
</reference>
<dbReference type="Gene3D" id="3.30.1330.30">
    <property type="match status" value="1"/>
</dbReference>
<keyword evidence="3" id="KW-0808">Transferase</keyword>
<dbReference type="InterPro" id="IPR001537">
    <property type="entry name" value="SpoU_MeTrfase"/>
</dbReference>
<evidence type="ECO:0000256" key="3">
    <source>
        <dbReference type="ARBA" id="ARBA00022679"/>
    </source>
</evidence>
<evidence type="ECO:0000256" key="2">
    <source>
        <dbReference type="ARBA" id="ARBA00022603"/>
    </source>
</evidence>
<dbReference type="PANTHER" id="PTHR43191">
    <property type="entry name" value="RRNA METHYLTRANSFERASE 3"/>
    <property type="match status" value="1"/>
</dbReference>
<dbReference type="GO" id="GO:0005737">
    <property type="term" value="C:cytoplasm"/>
    <property type="evidence" value="ECO:0007669"/>
    <property type="project" value="UniProtKB-ARBA"/>
</dbReference>
<dbReference type="InterPro" id="IPR013123">
    <property type="entry name" value="SpoU_subst-bd"/>
</dbReference>
<dbReference type="GO" id="GO:0032259">
    <property type="term" value="P:methylation"/>
    <property type="evidence" value="ECO:0007669"/>
    <property type="project" value="UniProtKB-KW"/>
</dbReference>
<dbReference type="GO" id="GO:0008173">
    <property type="term" value="F:RNA methyltransferase activity"/>
    <property type="evidence" value="ECO:0007669"/>
    <property type="project" value="InterPro"/>
</dbReference>
<dbReference type="InterPro" id="IPR029064">
    <property type="entry name" value="Ribosomal_eL30-like_sf"/>
</dbReference>
<comment type="similarity">
    <text evidence="1">Belongs to the class IV-like SAM-binding methyltransferase superfamily. RNA methyltransferase TrmH family.</text>
</comment>
<gene>
    <name evidence="5" type="ORF">NG895_02745</name>
</gene>
<evidence type="ECO:0000313" key="6">
    <source>
        <dbReference type="Proteomes" id="UP001155241"/>
    </source>
</evidence>
<evidence type="ECO:0000313" key="5">
    <source>
        <dbReference type="EMBL" id="MCO6042816.1"/>
    </source>
</evidence>
<dbReference type="SUPFAM" id="SSF55315">
    <property type="entry name" value="L30e-like"/>
    <property type="match status" value="1"/>
</dbReference>
<protein>
    <submittedName>
        <fullName evidence="5">RNA methyltransferase</fullName>
    </submittedName>
</protein>
<dbReference type="EMBL" id="JAMXLR010000011">
    <property type="protein sequence ID" value="MCO6042816.1"/>
    <property type="molecule type" value="Genomic_DNA"/>
</dbReference>
<evidence type="ECO:0000259" key="4">
    <source>
        <dbReference type="SMART" id="SM00967"/>
    </source>
</evidence>
<dbReference type="InterPro" id="IPR029026">
    <property type="entry name" value="tRNA_m1G_MTases_N"/>
</dbReference>
<dbReference type="SUPFAM" id="SSF75217">
    <property type="entry name" value="alpha/beta knot"/>
    <property type="match status" value="1"/>
</dbReference>
<dbReference type="GO" id="GO:0006396">
    <property type="term" value="P:RNA processing"/>
    <property type="evidence" value="ECO:0007669"/>
    <property type="project" value="InterPro"/>
</dbReference>
<sequence length="264" mass="28309">MITSRQNPRIKAVSALKNRSNREQQARTVVYGVRESQRALAAGANVVECLWCRDYFRTAEAETVVESLAAAGAESLEVAREAFDKLAYGDRQDGVVSVFETPRRTLAELQLPAQPLVAVLEGVEKPGNLGAVLRSADGAGLDAVVVVDPVIDLFNPNAIRASVAAVFQSSVVVATASEALAWLRANELAIWATRPDASQMYWDLDFKQSGAIVLGGEAEGLTEAWQASDVTPIALPMHGVADSLNVSVAAAVLFYEARRQRSIT</sequence>
<dbReference type="PANTHER" id="PTHR43191:SF2">
    <property type="entry name" value="RRNA METHYLTRANSFERASE 3, MITOCHONDRIAL"/>
    <property type="match status" value="1"/>
</dbReference>
<dbReference type="Pfam" id="PF22435">
    <property type="entry name" value="MRM3-like_sub_bind"/>
    <property type="match status" value="1"/>
</dbReference>
<keyword evidence="2 5" id="KW-0489">Methyltransferase</keyword>
<dbReference type="Proteomes" id="UP001155241">
    <property type="component" value="Unassembled WGS sequence"/>
</dbReference>
<accession>A0A9X2FB58</accession>
<organism evidence="5 6">
    <name type="scientific">Aeoliella straminimaris</name>
    <dbReference type="NCBI Taxonomy" id="2954799"/>
    <lineage>
        <taxon>Bacteria</taxon>
        <taxon>Pseudomonadati</taxon>
        <taxon>Planctomycetota</taxon>
        <taxon>Planctomycetia</taxon>
        <taxon>Pirellulales</taxon>
        <taxon>Lacipirellulaceae</taxon>
        <taxon>Aeoliella</taxon>
    </lineage>
</organism>
<dbReference type="AlphaFoldDB" id="A0A9X2FB58"/>
<keyword evidence="6" id="KW-1185">Reference proteome</keyword>
<feature type="domain" description="RNA 2-O ribose methyltransferase substrate binding" evidence="4">
    <location>
        <begin position="29"/>
        <end position="105"/>
    </location>
</feature>